<evidence type="ECO:0000313" key="11">
    <source>
        <dbReference type="EMBL" id="AMQ94843.1"/>
    </source>
</evidence>
<dbReference type="KEGG" id="aact:ACT75_10085"/>
<dbReference type="InterPro" id="IPR006963">
    <property type="entry name" value="Mopterin_OxRdtase_4Fe-4S_dom"/>
</dbReference>
<evidence type="ECO:0000256" key="8">
    <source>
        <dbReference type="ARBA" id="ARBA00023014"/>
    </source>
</evidence>
<evidence type="ECO:0000256" key="2">
    <source>
        <dbReference type="ARBA" id="ARBA00004196"/>
    </source>
</evidence>
<keyword evidence="14" id="KW-1185">Reference proteome</keyword>
<dbReference type="SMART" id="SM00926">
    <property type="entry name" value="Molybdop_Fe4S4"/>
    <property type="match status" value="1"/>
</dbReference>
<evidence type="ECO:0000313" key="14">
    <source>
        <dbReference type="Proteomes" id="UP000226080"/>
    </source>
</evidence>
<dbReference type="GO" id="GO:0016491">
    <property type="term" value="F:oxidoreductase activity"/>
    <property type="evidence" value="ECO:0007669"/>
    <property type="project" value="UniProtKB-KW"/>
</dbReference>
<evidence type="ECO:0000256" key="5">
    <source>
        <dbReference type="ARBA" id="ARBA00022723"/>
    </source>
</evidence>
<dbReference type="Pfam" id="PF04879">
    <property type="entry name" value="Molybdop_Fe4S4"/>
    <property type="match status" value="1"/>
</dbReference>
<keyword evidence="9" id="KW-0732">Signal</keyword>
<reference evidence="11 13" key="1">
    <citation type="submission" date="2015-10" db="EMBL/GenBank/DDBJ databases">
        <title>Tn-seq of a polymicrobial infection.</title>
        <authorList>
            <person name="Stacy A."/>
            <person name="Rumbaugh K.P."/>
            <person name="Whiteley M."/>
        </authorList>
    </citation>
    <scope>NUCLEOTIDE SEQUENCE [LARGE SCALE GENOMIC DNA]</scope>
    <source>
        <strain evidence="11 13">624</strain>
    </source>
</reference>
<dbReference type="GO" id="GO:0030313">
    <property type="term" value="C:cell envelope"/>
    <property type="evidence" value="ECO:0007669"/>
    <property type="project" value="UniProtKB-SubCell"/>
</dbReference>
<dbReference type="EMBL" id="CP012959">
    <property type="protein sequence ID" value="AMQ94843.1"/>
    <property type="molecule type" value="Genomic_DNA"/>
</dbReference>
<dbReference type="InterPro" id="IPR006311">
    <property type="entry name" value="TAT_signal"/>
</dbReference>
<keyword evidence="4" id="KW-0004">4Fe-4S</keyword>
<dbReference type="EMBL" id="PCGW01000008">
    <property type="protein sequence ID" value="PHO20707.1"/>
    <property type="molecule type" value="Genomic_DNA"/>
</dbReference>
<comment type="similarity">
    <text evidence="3">Belongs to the prokaryotic molybdopterin-containing oxidoreductase family.</text>
</comment>
<evidence type="ECO:0000256" key="1">
    <source>
        <dbReference type="ARBA" id="ARBA00001966"/>
    </source>
</evidence>
<evidence type="ECO:0000313" key="13">
    <source>
        <dbReference type="Proteomes" id="UP000072236"/>
    </source>
</evidence>
<evidence type="ECO:0000256" key="4">
    <source>
        <dbReference type="ARBA" id="ARBA00022485"/>
    </source>
</evidence>
<dbReference type="Gene3D" id="2.20.25.90">
    <property type="entry name" value="ADC-like domains"/>
    <property type="match status" value="1"/>
</dbReference>
<accession>A0AAC8Y0E4</accession>
<name>A0AAC8Y0E4_AGGAC</name>
<dbReference type="Proteomes" id="UP000072236">
    <property type="component" value="Chromosome"/>
</dbReference>
<dbReference type="PANTHER" id="PTHR43598">
    <property type="entry name" value="TUNGSTEN-CONTAINING FORMYLMETHANOFURAN DEHYDROGENASE 2 SUBUNIT B"/>
    <property type="match status" value="1"/>
</dbReference>
<evidence type="ECO:0000256" key="6">
    <source>
        <dbReference type="ARBA" id="ARBA00023002"/>
    </source>
</evidence>
<dbReference type="Gene3D" id="3.40.50.740">
    <property type="match status" value="1"/>
</dbReference>
<proteinExistence type="inferred from homology"/>
<dbReference type="SUPFAM" id="SSF53706">
    <property type="entry name" value="Formate dehydrogenase/DMSO reductase, domains 1-3"/>
    <property type="match status" value="1"/>
</dbReference>
<keyword evidence="6" id="KW-0560">Oxidoreductase</keyword>
<evidence type="ECO:0000313" key="12">
    <source>
        <dbReference type="EMBL" id="PHO20707.1"/>
    </source>
</evidence>
<dbReference type="Proteomes" id="UP000226080">
    <property type="component" value="Unassembled WGS sequence"/>
</dbReference>
<keyword evidence="5" id="KW-0479">Metal-binding</keyword>
<dbReference type="PROSITE" id="PS51318">
    <property type="entry name" value="TAT"/>
    <property type="match status" value="1"/>
</dbReference>
<sequence>MQISRRKFFKVCAGGMAGTSIAMLGFAPSTALAAPREYKLLRAKESRQTCTYCAVSCGMLMYSTGTPSNTLSSHTSTNTRSKLFHIEGDPDHPISRGALCPKGAGALDFVNSESRALYPQYRAPGSDKWERLSWHDAVKRIARLMKDDRDANFVEKNEAGNIVNRWTTTGIMTASAISNEAALLTHKWIRMLGMLPVCNQANT</sequence>
<feature type="chain" id="PRO_5042104041" evidence="9">
    <location>
        <begin position="34"/>
        <end position="203"/>
    </location>
</feature>
<evidence type="ECO:0000256" key="7">
    <source>
        <dbReference type="ARBA" id="ARBA00023004"/>
    </source>
</evidence>
<protein>
    <submittedName>
        <fullName evidence="11">Sulfate ABC transporter substrate-binding protein</fullName>
    </submittedName>
</protein>
<organism evidence="11 13">
    <name type="scientific">Aggregatibacter actinomycetemcomitans</name>
    <name type="common">Actinobacillus actinomycetemcomitans</name>
    <name type="synonym">Haemophilus actinomycetemcomitans</name>
    <dbReference type="NCBI Taxonomy" id="714"/>
    <lineage>
        <taxon>Bacteria</taxon>
        <taxon>Pseudomonadati</taxon>
        <taxon>Pseudomonadota</taxon>
        <taxon>Gammaproteobacteria</taxon>
        <taxon>Pasteurellales</taxon>
        <taxon>Pasteurellaceae</taxon>
        <taxon>Aggregatibacter</taxon>
    </lineage>
</organism>
<comment type="cofactor">
    <cofactor evidence="1">
        <name>[4Fe-4S] cluster</name>
        <dbReference type="ChEBI" id="CHEBI:49883"/>
    </cofactor>
</comment>
<dbReference type="AlphaFoldDB" id="A0AAC8Y0E4"/>
<dbReference type="GO" id="GO:0009055">
    <property type="term" value="F:electron transfer activity"/>
    <property type="evidence" value="ECO:0007669"/>
    <property type="project" value="TreeGrafter"/>
</dbReference>
<dbReference type="GO" id="GO:0009061">
    <property type="term" value="P:anaerobic respiration"/>
    <property type="evidence" value="ECO:0007669"/>
    <property type="project" value="TreeGrafter"/>
</dbReference>
<dbReference type="GO" id="GO:0051539">
    <property type="term" value="F:4 iron, 4 sulfur cluster binding"/>
    <property type="evidence" value="ECO:0007669"/>
    <property type="project" value="UniProtKB-KW"/>
</dbReference>
<dbReference type="PROSITE" id="PS51669">
    <property type="entry name" value="4FE4S_MOW_BIS_MGD"/>
    <property type="match status" value="1"/>
</dbReference>
<feature type="signal peptide" evidence="9">
    <location>
        <begin position="1"/>
        <end position="33"/>
    </location>
</feature>
<feature type="domain" description="4Fe-4S Mo/W bis-MGD-type" evidence="10">
    <location>
        <begin position="43"/>
        <end position="114"/>
    </location>
</feature>
<comment type="subcellular location">
    <subcellularLocation>
        <location evidence="2">Cell envelope</location>
    </subcellularLocation>
</comment>
<dbReference type="FunFam" id="3.30.200.210:FF:000003">
    <property type="entry name" value="Formate dehydrogenase-N subunit alpha"/>
    <property type="match status" value="1"/>
</dbReference>
<evidence type="ECO:0000256" key="9">
    <source>
        <dbReference type="SAM" id="SignalP"/>
    </source>
</evidence>
<evidence type="ECO:0000259" key="10">
    <source>
        <dbReference type="PROSITE" id="PS51669"/>
    </source>
</evidence>
<reference evidence="12 14" key="2">
    <citation type="submission" date="2017-10" db="EMBL/GenBank/DDBJ databases">
        <title>Draft genome sequences of Aggregatibacter actinomycetemcomitans strains 310a and 310b.</title>
        <authorList>
            <person name="May A.C."/>
            <person name="Ohta H."/>
            <person name="Maeda H."/>
            <person name="Kokeguchi S."/>
            <person name="Cugini C."/>
        </authorList>
    </citation>
    <scope>NUCLEOTIDE SEQUENCE [LARGE SCALE GENOMIC DNA]</scope>
    <source>
        <strain evidence="12 14">310b</strain>
    </source>
</reference>
<dbReference type="PANTHER" id="PTHR43598:SF1">
    <property type="entry name" value="FORMATE DEHYDROGENASE-O MAJOR SUBUNIT"/>
    <property type="match status" value="1"/>
</dbReference>
<gene>
    <name evidence="11" type="ORF">ACT75_10085</name>
    <name evidence="12" type="ORF">CQR80_05555</name>
</gene>
<keyword evidence="7" id="KW-0408">Iron</keyword>
<evidence type="ECO:0000256" key="3">
    <source>
        <dbReference type="ARBA" id="ARBA00010312"/>
    </source>
</evidence>
<dbReference type="GO" id="GO:0030151">
    <property type="term" value="F:molybdenum ion binding"/>
    <property type="evidence" value="ECO:0007669"/>
    <property type="project" value="TreeGrafter"/>
</dbReference>
<keyword evidence="8" id="KW-0411">Iron-sulfur</keyword>